<dbReference type="GO" id="GO:0030435">
    <property type="term" value="P:sporulation resulting in formation of a cellular spore"/>
    <property type="evidence" value="ECO:0007669"/>
    <property type="project" value="UniProtKB-KW"/>
</dbReference>
<dbReference type="AlphaFoldDB" id="A0A926QJY9"/>
<dbReference type="RefSeq" id="WP_188175005.1">
    <property type="nucleotide sequence ID" value="NZ_JACVVD010000004.1"/>
</dbReference>
<sequence length="91" mass="9910">MTTAVQATLTDQTIATDMLLTSKCSVKGLAAAITEAATPQVRTLLKQDLDTAIAFQEKLSAYMQSKGWYNAFNVKQQLQTDLQNAKTVLSL</sequence>
<dbReference type="PANTHER" id="PTHR39183:SF1">
    <property type="entry name" value="SPORE COAT PROTEIN F-LIKE PROTEIN YHCQ"/>
    <property type="match status" value="1"/>
</dbReference>
<evidence type="ECO:0000256" key="1">
    <source>
        <dbReference type="ARBA" id="ARBA00022969"/>
    </source>
</evidence>
<keyword evidence="1" id="KW-0749">Sporulation</keyword>
<protein>
    <submittedName>
        <fullName evidence="4">Spore coat protein</fullName>
    </submittedName>
</protein>
<dbReference type="Pfam" id="PF07875">
    <property type="entry name" value="Coat_F"/>
    <property type="match status" value="1"/>
</dbReference>
<comment type="similarity">
    <text evidence="3">Belongs to the CotF family.</text>
</comment>
<keyword evidence="4" id="KW-0167">Capsid protein</keyword>
<dbReference type="PANTHER" id="PTHR39183">
    <property type="entry name" value="SPORE COAT PROTEIN F-LIKE PROTEIN YHCQ"/>
    <property type="match status" value="1"/>
</dbReference>
<comment type="caution">
    <text evidence="4">The sequence shown here is derived from an EMBL/GenBank/DDBJ whole genome shotgun (WGS) entry which is preliminary data.</text>
</comment>
<reference evidence="4" key="1">
    <citation type="submission" date="2020-09" db="EMBL/GenBank/DDBJ databases">
        <title>Draft Genome Sequence of Paenibacillus sp. WST5.</title>
        <authorList>
            <person name="Bao Z."/>
        </authorList>
    </citation>
    <scope>NUCLEOTIDE SEQUENCE</scope>
    <source>
        <strain evidence="4">WST5</strain>
    </source>
</reference>
<evidence type="ECO:0000313" key="5">
    <source>
        <dbReference type="Proteomes" id="UP000650466"/>
    </source>
</evidence>
<dbReference type="InterPro" id="IPR012347">
    <property type="entry name" value="Ferritin-like"/>
</dbReference>
<accession>A0A926QJY9</accession>
<keyword evidence="4" id="KW-0946">Virion</keyword>
<dbReference type="EMBL" id="JACVVD010000004">
    <property type="protein sequence ID" value="MBD0381208.1"/>
    <property type="molecule type" value="Genomic_DNA"/>
</dbReference>
<dbReference type="Proteomes" id="UP000650466">
    <property type="component" value="Unassembled WGS sequence"/>
</dbReference>
<evidence type="ECO:0000256" key="2">
    <source>
        <dbReference type="ARBA" id="ARBA00024325"/>
    </source>
</evidence>
<keyword evidence="5" id="KW-1185">Reference proteome</keyword>
<dbReference type="InterPro" id="IPR012851">
    <property type="entry name" value="Spore_coat_CotF-like"/>
</dbReference>
<gene>
    <name evidence="4" type="ORF">ICC18_13875</name>
</gene>
<comment type="subcellular location">
    <subcellularLocation>
        <location evidence="2">Spore coat</location>
    </subcellularLocation>
</comment>
<proteinExistence type="inferred from homology"/>
<evidence type="ECO:0000256" key="3">
    <source>
        <dbReference type="ARBA" id="ARBA00024344"/>
    </source>
</evidence>
<name>A0A926QJY9_9BACL</name>
<organism evidence="4 5">
    <name type="scientific">Paenibacillus sedimenti</name>
    <dbReference type="NCBI Taxonomy" id="2770274"/>
    <lineage>
        <taxon>Bacteria</taxon>
        <taxon>Bacillati</taxon>
        <taxon>Bacillota</taxon>
        <taxon>Bacilli</taxon>
        <taxon>Bacillales</taxon>
        <taxon>Paenibacillaceae</taxon>
        <taxon>Paenibacillus</taxon>
    </lineage>
</organism>
<dbReference type="Gene3D" id="1.20.1260.10">
    <property type="match status" value="1"/>
</dbReference>
<evidence type="ECO:0000313" key="4">
    <source>
        <dbReference type="EMBL" id="MBD0381208.1"/>
    </source>
</evidence>